<dbReference type="RefSeq" id="WP_057880769.1">
    <property type="nucleotide sequence ID" value="NZ_JQCF01000011.1"/>
</dbReference>
<dbReference type="STRING" id="993692.IV57_GL000417"/>
<keyword evidence="2" id="KW-0472">Membrane</keyword>
<sequence length="864" mass="93200">MNNAYKCIKYFLSIFLIALFCFVLFNNDTLNVKAVSEQDVIDQTNRHIDDGVKDWSQKTSNLGYIGSIPISNGVSLDYTFGSARNRTGKVVGGDSTITNPTVSTTAGTNYFSKINVFINNHGKYNSIVHQGKNSYNDNGDPGKTSDTSADFDLAQGLLNQYYGSYSVMGKMSSKVFLIGHDDKQRLVLKIAGHLDSGPGTGTYAEVVLRPSATGAPIVQRELYVYNPSTSTKQYQTYFGEDTSLNDDSTIYDSTTSSNPEDNGDDVPLYAIGGGQGLYITSDKNATSSKAKLFVTNNVPGGFNDFMGIAYSSPYNITIKGKSNTPGSGDIRNPSLTQGKNDTGDTKRNAGSSLLYGSNDNGTVFPVVDRNGHSNSAYTLRWSSLGQDANSVAHYASTIGATISPYAVPTVSKTYTNSNKSTDGLNHVGDTLHFTLKVSNQGLNSNWSFNNLVDKLPAGLQIDQNSAKYVWTYMTSPSSNTSTSEDTEHIGGRGDVPLTATTNNQLNFTPNTILKDKSTYTVTFDATVTFNSLNNLNNGVLNNTATFTGNNRNSNGSNLDNNKDYTDNVDIPIETPKFRPTFTKQIRNVSKGGVFADNATGEKGDIIEYQAQLKNIGTDTLKSGTFSDDLPAGIELVPGTVKLNNVIQNGLSFNVGAYPNNNIPLTVDFQAKVTSPKAMTATNIAELNNVKTAANTPYKNIESSSAILAITETAPTISFDEVPSLIDFGSINTDGSEKLLPSVRTDGKLLITHTDNTPFQVTVSYNNEDSPISTKNANGTIANKLMQNNDDVIYFNQNTNNDLANWQPISASGIPIKIDGFSGSYTSGDFSKYIGLDKWKLLIPSNTKAGKYNGLVTWGISDTPQ</sequence>
<keyword evidence="2" id="KW-0812">Transmembrane</keyword>
<dbReference type="Gene3D" id="2.60.40.740">
    <property type="match status" value="1"/>
</dbReference>
<comment type="caution">
    <text evidence="3">The sequence shown here is derived from an EMBL/GenBank/DDBJ whole genome shotgun (WGS) entry which is preliminary data.</text>
</comment>
<dbReference type="InterPro" id="IPR047589">
    <property type="entry name" value="DUF11_rpt"/>
</dbReference>
<dbReference type="EMBL" id="JQCF01000011">
    <property type="protein sequence ID" value="KRN99195.1"/>
    <property type="molecule type" value="Genomic_DNA"/>
</dbReference>
<feature type="region of interest" description="Disordered" evidence="1">
    <location>
        <begin position="322"/>
        <end position="354"/>
    </location>
</feature>
<proteinExistence type="predicted"/>
<dbReference type="Proteomes" id="UP000051006">
    <property type="component" value="Unassembled WGS sequence"/>
</dbReference>
<dbReference type="AlphaFoldDB" id="A0A0R2LC45"/>
<evidence type="ECO:0000256" key="1">
    <source>
        <dbReference type="SAM" id="MobiDB-lite"/>
    </source>
</evidence>
<keyword evidence="2" id="KW-1133">Transmembrane helix</keyword>
<protein>
    <submittedName>
        <fullName evidence="3">Cell surface protein</fullName>
    </submittedName>
</protein>
<evidence type="ECO:0000313" key="3">
    <source>
        <dbReference type="EMBL" id="KRN99195.1"/>
    </source>
</evidence>
<organism evidence="3 4">
    <name type="scientific">Companilactobacillus kimchiensis</name>
    <dbReference type="NCBI Taxonomy" id="993692"/>
    <lineage>
        <taxon>Bacteria</taxon>
        <taxon>Bacillati</taxon>
        <taxon>Bacillota</taxon>
        <taxon>Bacilli</taxon>
        <taxon>Lactobacillales</taxon>
        <taxon>Lactobacillaceae</taxon>
        <taxon>Companilactobacillus</taxon>
    </lineage>
</organism>
<gene>
    <name evidence="3" type="ORF">IV57_GL000417</name>
</gene>
<feature type="transmembrane region" description="Helical" evidence="2">
    <location>
        <begin position="7"/>
        <end position="25"/>
    </location>
</feature>
<evidence type="ECO:0000256" key="2">
    <source>
        <dbReference type="SAM" id="Phobius"/>
    </source>
</evidence>
<name>A0A0R2LC45_9LACO</name>
<accession>A0A0R2LC45</accession>
<reference evidence="3 4" key="1">
    <citation type="journal article" date="2015" name="Genome Announc.">
        <title>Expanding the biotechnology potential of lactobacilli through comparative genomics of 213 strains and associated genera.</title>
        <authorList>
            <person name="Sun Z."/>
            <person name="Harris H.M."/>
            <person name="McCann A."/>
            <person name="Guo C."/>
            <person name="Argimon S."/>
            <person name="Zhang W."/>
            <person name="Yang X."/>
            <person name="Jeffery I.B."/>
            <person name="Cooney J.C."/>
            <person name="Kagawa T.F."/>
            <person name="Liu W."/>
            <person name="Song Y."/>
            <person name="Salvetti E."/>
            <person name="Wrobel A."/>
            <person name="Rasinkangas P."/>
            <person name="Parkhill J."/>
            <person name="Rea M.C."/>
            <person name="O'Sullivan O."/>
            <person name="Ritari J."/>
            <person name="Douillard F.P."/>
            <person name="Paul Ross R."/>
            <person name="Yang R."/>
            <person name="Briner A.E."/>
            <person name="Felis G.E."/>
            <person name="de Vos W.M."/>
            <person name="Barrangou R."/>
            <person name="Klaenhammer T.R."/>
            <person name="Caufield P.W."/>
            <person name="Cui Y."/>
            <person name="Zhang H."/>
            <person name="O'Toole P.W."/>
        </authorList>
    </citation>
    <scope>NUCLEOTIDE SEQUENCE [LARGE SCALE GENOMIC DNA]</scope>
    <source>
        <strain evidence="3 4">DSM 24716</strain>
    </source>
</reference>
<feature type="region of interest" description="Disordered" evidence="1">
    <location>
        <begin position="477"/>
        <end position="502"/>
    </location>
</feature>
<dbReference type="NCBIfam" id="TIGR01451">
    <property type="entry name" value="B_ant_repeat"/>
    <property type="match status" value="1"/>
</dbReference>
<evidence type="ECO:0000313" key="4">
    <source>
        <dbReference type="Proteomes" id="UP000051006"/>
    </source>
</evidence>
<keyword evidence="4" id="KW-1185">Reference proteome</keyword>
<dbReference type="PATRIC" id="fig|993692.3.peg.424"/>
<dbReference type="OrthoDB" id="2311396at2"/>